<evidence type="ECO:0000259" key="2">
    <source>
        <dbReference type="Pfam" id="PF25545"/>
    </source>
</evidence>
<accession>A0AAJ0G0R6</accession>
<gene>
    <name evidence="3" type="ORF">QQS21_005686</name>
</gene>
<evidence type="ECO:0000256" key="1">
    <source>
        <dbReference type="SAM" id="MobiDB-lite"/>
    </source>
</evidence>
<protein>
    <recommendedName>
        <fullName evidence="2">DUF7924 domain-containing protein</fullName>
    </recommendedName>
</protein>
<evidence type="ECO:0000313" key="3">
    <source>
        <dbReference type="EMBL" id="KAK2598209.1"/>
    </source>
</evidence>
<keyword evidence="4" id="KW-1185">Reference proteome</keyword>
<comment type="caution">
    <text evidence="3">The sequence shown here is derived from an EMBL/GenBank/DDBJ whole genome shotgun (WGS) entry which is preliminary data.</text>
</comment>
<evidence type="ECO:0000313" key="4">
    <source>
        <dbReference type="Proteomes" id="UP001251528"/>
    </source>
</evidence>
<feature type="region of interest" description="Disordered" evidence="1">
    <location>
        <begin position="142"/>
        <end position="168"/>
    </location>
</feature>
<organism evidence="3 4">
    <name type="scientific">Conoideocrella luteorostrata</name>
    <dbReference type="NCBI Taxonomy" id="1105319"/>
    <lineage>
        <taxon>Eukaryota</taxon>
        <taxon>Fungi</taxon>
        <taxon>Dikarya</taxon>
        <taxon>Ascomycota</taxon>
        <taxon>Pezizomycotina</taxon>
        <taxon>Sordariomycetes</taxon>
        <taxon>Hypocreomycetidae</taxon>
        <taxon>Hypocreales</taxon>
        <taxon>Clavicipitaceae</taxon>
        <taxon>Conoideocrella</taxon>
    </lineage>
</organism>
<dbReference type="Proteomes" id="UP001251528">
    <property type="component" value="Unassembled WGS sequence"/>
</dbReference>
<sequence length="431" mass="47977">MCSFPQKLELFTPTSRLKKHPSSASNSLQHPAASFRNCRQQNTDILLARSNSSPAKWAKSTSPVCRASNFSPQFWDKLSKIWLTPRALRELNRRNNAKLRPRTKSAALISTTLARFARRGGPNLQHLQGCPEPNHVKMIFSRSLRSSSQSTQSHRSSPKPKRKPSSAYDRNFEQDLIDHSIYPLGYKYPHGSTPEPSNLDDIVQALAVPQASPPSYSRSTFTNFAQANDRVISESEVISNILPTIHGNINIPSEGNFPFTSLDSITDETTVKAVPDLYDRSYPRDINTIVRTKLSSTIIPTSHRHALAVPKFFVEAKAPRAGADVTKRQACLDGAIGARAMHSLQNYGEEELVFDGKAHALSSTYHDGMLKMYAHHVTGAAAEGERPEYHMTQIGGWQMTGDIDAFRCGATAFRNARDLAQQQRETFCGRE</sequence>
<feature type="domain" description="DUF7924" evidence="2">
    <location>
        <begin position="302"/>
        <end position="401"/>
    </location>
</feature>
<proteinExistence type="predicted"/>
<feature type="compositionally biased region" description="Low complexity" evidence="1">
    <location>
        <begin position="142"/>
        <end position="155"/>
    </location>
</feature>
<dbReference type="AlphaFoldDB" id="A0AAJ0G0R6"/>
<reference evidence="3" key="1">
    <citation type="submission" date="2023-06" db="EMBL/GenBank/DDBJ databases">
        <title>Conoideocrella luteorostrata (Hypocreales: Clavicipitaceae), a potential biocontrol fungus for elongate hemlock scale in United States Christmas tree production areas.</title>
        <authorList>
            <person name="Barrett H."/>
            <person name="Lovett B."/>
            <person name="Macias A.M."/>
            <person name="Stajich J.E."/>
            <person name="Kasson M.T."/>
        </authorList>
    </citation>
    <scope>NUCLEOTIDE SEQUENCE</scope>
    <source>
        <strain evidence="3">ARSEF 14590</strain>
    </source>
</reference>
<dbReference type="Pfam" id="PF25545">
    <property type="entry name" value="DUF7924"/>
    <property type="match status" value="1"/>
</dbReference>
<name>A0AAJ0G0R6_9HYPO</name>
<dbReference type="EMBL" id="JASWJB010000097">
    <property type="protein sequence ID" value="KAK2598209.1"/>
    <property type="molecule type" value="Genomic_DNA"/>
</dbReference>
<dbReference type="InterPro" id="IPR057684">
    <property type="entry name" value="DUF7924"/>
</dbReference>